<dbReference type="CDD" id="cd02440">
    <property type="entry name" value="AdoMet_MTases"/>
    <property type="match status" value="1"/>
</dbReference>
<accession>A0A512RNU0</accession>
<evidence type="ECO:0000313" key="3">
    <source>
        <dbReference type="Proteomes" id="UP000321436"/>
    </source>
</evidence>
<dbReference type="EMBL" id="BKAU01000004">
    <property type="protein sequence ID" value="GEP97368.1"/>
    <property type="molecule type" value="Genomic_DNA"/>
</dbReference>
<proteinExistence type="predicted"/>
<keyword evidence="3" id="KW-1185">Reference proteome</keyword>
<organism evidence="2 3">
    <name type="scientific">Chitinophaga cymbidii</name>
    <dbReference type="NCBI Taxonomy" id="1096750"/>
    <lineage>
        <taxon>Bacteria</taxon>
        <taxon>Pseudomonadati</taxon>
        <taxon>Bacteroidota</taxon>
        <taxon>Chitinophagia</taxon>
        <taxon>Chitinophagales</taxon>
        <taxon>Chitinophagaceae</taxon>
        <taxon>Chitinophaga</taxon>
    </lineage>
</organism>
<dbReference type="Gene3D" id="3.40.50.150">
    <property type="entry name" value="Vaccinia Virus protein VP39"/>
    <property type="match status" value="1"/>
</dbReference>
<dbReference type="OrthoDB" id="962475at2"/>
<name>A0A512RNU0_9BACT</name>
<dbReference type="RefSeq" id="WP_146864863.1">
    <property type="nucleotide sequence ID" value="NZ_BKAU01000004.1"/>
</dbReference>
<feature type="domain" description="Methyltransferase" evidence="1">
    <location>
        <begin position="48"/>
        <end position="112"/>
    </location>
</feature>
<dbReference type="Proteomes" id="UP000321436">
    <property type="component" value="Unassembled WGS sequence"/>
</dbReference>
<comment type="caution">
    <text evidence="2">The sequence shown here is derived from an EMBL/GenBank/DDBJ whole genome shotgun (WGS) entry which is preliminary data.</text>
</comment>
<evidence type="ECO:0000259" key="1">
    <source>
        <dbReference type="Pfam" id="PF13847"/>
    </source>
</evidence>
<sequence length="195" mass="22927">MYNPRIKSLTDTLFDLYYPEHIQRLSRRHWSPVVIAEKAAAFLAEGQGNRILDIGSGVGKFCIAGAQLFPDVQFYGVEQRETLYNFAVAARDSIGLKNVHFIHDNFTHIDLDAYDNFYFYNSFFENIDEQDRIDHEIAYSASLYTYYTRYLYSALDKRPRGTRLVTFHSLEDEVPPSYRMVHRSDDLVLKMWIRQ</sequence>
<reference evidence="2 3" key="1">
    <citation type="submission" date="2019-07" db="EMBL/GenBank/DDBJ databases">
        <title>Whole genome shotgun sequence of Chitinophaga cymbidii NBRC 109752.</title>
        <authorList>
            <person name="Hosoyama A."/>
            <person name="Uohara A."/>
            <person name="Ohji S."/>
            <person name="Ichikawa N."/>
        </authorList>
    </citation>
    <scope>NUCLEOTIDE SEQUENCE [LARGE SCALE GENOMIC DNA]</scope>
    <source>
        <strain evidence="2 3">NBRC 109752</strain>
    </source>
</reference>
<dbReference type="InterPro" id="IPR029063">
    <property type="entry name" value="SAM-dependent_MTases_sf"/>
</dbReference>
<dbReference type="SUPFAM" id="SSF53335">
    <property type="entry name" value="S-adenosyl-L-methionine-dependent methyltransferases"/>
    <property type="match status" value="1"/>
</dbReference>
<dbReference type="InterPro" id="IPR025714">
    <property type="entry name" value="Methyltranfer_dom"/>
</dbReference>
<gene>
    <name evidence="2" type="ORF">CCY01nite_36280</name>
</gene>
<dbReference type="Pfam" id="PF13847">
    <property type="entry name" value="Methyltransf_31"/>
    <property type="match status" value="1"/>
</dbReference>
<evidence type="ECO:0000313" key="2">
    <source>
        <dbReference type="EMBL" id="GEP97368.1"/>
    </source>
</evidence>
<dbReference type="AlphaFoldDB" id="A0A512RNU0"/>
<protein>
    <recommendedName>
        <fullName evidence="1">Methyltransferase domain-containing protein</fullName>
    </recommendedName>
</protein>